<dbReference type="STRING" id="28573.A0A0U1LXL3"/>
<comment type="similarity">
    <text evidence="2">Belongs to the class-I pyridoxal-phosphate-dependent aminotransferase family.</text>
</comment>
<dbReference type="AlphaFoldDB" id="A0A0U1LXL3"/>
<dbReference type="InterPro" id="IPR015421">
    <property type="entry name" value="PyrdxlP-dep_Trfase_major"/>
</dbReference>
<reference evidence="8 9" key="1">
    <citation type="submission" date="2015-04" db="EMBL/GenBank/DDBJ databases">
        <authorList>
            <person name="Syromyatnikov M.Y."/>
            <person name="Popov V.N."/>
        </authorList>
    </citation>
    <scope>NUCLEOTIDE SEQUENCE [LARGE SCALE GENOMIC DNA]</scope>
    <source>
        <strain evidence="8">WF-38-12</strain>
    </source>
</reference>
<evidence type="ECO:0000256" key="1">
    <source>
        <dbReference type="ARBA" id="ARBA00001933"/>
    </source>
</evidence>
<dbReference type="InterPro" id="IPR015424">
    <property type="entry name" value="PyrdxlP-dep_Trfase"/>
</dbReference>
<keyword evidence="4" id="KW-0808">Transferase</keyword>
<dbReference type="Proteomes" id="UP000054383">
    <property type="component" value="Unassembled WGS sequence"/>
</dbReference>
<dbReference type="GO" id="GO:0030170">
    <property type="term" value="F:pyridoxal phosphate binding"/>
    <property type="evidence" value="ECO:0007669"/>
    <property type="project" value="InterPro"/>
</dbReference>
<dbReference type="GO" id="GO:1901605">
    <property type="term" value="P:alpha-amino acid metabolic process"/>
    <property type="evidence" value="ECO:0007669"/>
    <property type="project" value="TreeGrafter"/>
</dbReference>
<gene>
    <name evidence="8" type="ORF">PISL3812_04438</name>
</gene>
<feature type="region of interest" description="Disordered" evidence="6">
    <location>
        <begin position="71"/>
        <end position="104"/>
    </location>
</feature>
<dbReference type="InterPro" id="IPR004839">
    <property type="entry name" value="Aminotransferase_I/II_large"/>
</dbReference>
<evidence type="ECO:0000313" key="8">
    <source>
        <dbReference type="EMBL" id="CRG87421.1"/>
    </source>
</evidence>
<protein>
    <recommendedName>
        <fullName evidence="7">Aminotransferase class I/classII large domain-containing protein</fullName>
    </recommendedName>
</protein>
<evidence type="ECO:0000256" key="6">
    <source>
        <dbReference type="SAM" id="MobiDB-lite"/>
    </source>
</evidence>
<keyword evidence="3" id="KW-0032">Aminotransferase</keyword>
<dbReference type="Gene3D" id="3.40.640.10">
    <property type="entry name" value="Type I PLP-dependent aspartate aminotransferase-like (Major domain)"/>
    <property type="match status" value="1"/>
</dbReference>
<keyword evidence="9" id="KW-1185">Reference proteome</keyword>
<evidence type="ECO:0000256" key="5">
    <source>
        <dbReference type="ARBA" id="ARBA00022898"/>
    </source>
</evidence>
<dbReference type="PANTHER" id="PTHR42790">
    <property type="entry name" value="AMINOTRANSFERASE"/>
    <property type="match status" value="1"/>
</dbReference>
<keyword evidence="5" id="KW-0663">Pyridoxal phosphate</keyword>
<dbReference type="PANTHER" id="PTHR42790:SF1">
    <property type="entry name" value="AROMATIC AMINO ACID AMINOTRANSFERASE, HYPOTHETICAL (EUROFUNG)"/>
    <property type="match status" value="1"/>
</dbReference>
<dbReference type="OrthoDB" id="691673at2759"/>
<dbReference type="CDD" id="cd00609">
    <property type="entry name" value="AAT_like"/>
    <property type="match status" value="1"/>
</dbReference>
<accession>A0A0U1LXL3</accession>
<dbReference type="Pfam" id="PF00155">
    <property type="entry name" value="Aminotran_1_2"/>
    <property type="match status" value="1"/>
</dbReference>
<name>A0A0U1LXL3_TALIS</name>
<evidence type="ECO:0000256" key="3">
    <source>
        <dbReference type="ARBA" id="ARBA00022576"/>
    </source>
</evidence>
<dbReference type="GO" id="GO:0008483">
    <property type="term" value="F:transaminase activity"/>
    <property type="evidence" value="ECO:0007669"/>
    <property type="project" value="UniProtKB-KW"/>
</dbReference>
<evidence type="ECO:0000256" key="2">
    <source>
        <dbReference type="ARBA" id="ARBA00007441"/>
    </source>
</evidence>
<proteinExistence type="inferred from homology"/>
<dbReference type="OMA" id="QREGILC"/>
<evidence type="ECO:0000256" key="4">
    <source>
        <dbReference type="ARBA" id="ARBA00022679"/>
    </source>
</evidence>
<organism evidence="8 9">
    <name type="scientific">Talaromyces islandicus</name>
    <name type="common">Penicillium islandicum</name>
    <dbReference type="NCBI Taxonomy" id="28573"/>
    <lineage>
        <taxon>Eukaryota</taxon>
        <taxon>Fungi</taxon>
        <taxon>Dikarya</taxon>
        <taxon>Ascomycota</taxon>
        <taxon>Pezizomycotina</taxon>
        <taxon>Eurotiomycetes</taxon>
        <taxon>Eurotiomycetidae</taxon>
        <taxon>Eurotiales</taxon>
        <taxon>Trichocomaceae</taxon>
        <taxon>Talaromyces</taxon>
        <taxon>Talaromyces sect. Islandici</taxon>
    </lineage>
</organism>
<evidence type="ECO:0000313" key="9">
    <source>
        <dbReference type="Proteomes" id="UP000054383"/>
    </source>
</evidence>
<dbReference type="EMBL" id="CVMT01000003">
    <property type="protein sequence ID" value="CRG87421.1"/>
    <property type="molecule type" value="Genomic_DNA"/>
</dbReference>
<comment type="cofactor">
    <cofactor evidence="1">
        <name>pyridoxal 5'-phosphate</name>
        <dbReference type="ChEBI" id="CHEBI:597326"/>
    </cofactor>
</comment>
<evidence type="ECO:0000259" key="7">
    <source>
        <dbReference type="Pfam" id="PF00155"/>
    </source>
</evidence>
<sequence>MASMESLPAPLDLSHHFSDVTNNREASDVKKFYKYFTTPGMHNLAAGWPHMSFFPYDTLEASAAHPQRFEPSQNANASAHHEHVKSQQAPPASHLKVPKESKDTNALGKIDLETALQYGTAEGLAPLHSFVRQFVRDHLHPNVPYANGPEVALTCGSTDGFGKTIEALTNPWIEHKNSLPEKEGILCEEFAYMNAIQAVRPRGLNIVPVATDSYGMKPWGKGGLADILENWDLSKGKRPHLMYTVTLGQNPTGAIIPTPRRKVIYALCQTYDIIIIEDEPYWNLQFPSAMKKLSTVEGHAMDNRNYNEHGRSSGYEFLDSLVPSYMSMDEDGRVVRIDTFSKSIAPGCRLGWLTAQPAIVERITRITEATTQNPSGFVQVMVAGLIKGQQEGVPTSRKDAKSAEAWELDGWVRWLEGLRGAYERRMQAMCKVFDEGKFVAVVAKGADADSWSMINKVPMYEFEWPMAGMFVWLKVRCDTHPLIGKYGAEKVCAALWVFLTQEPFMCLTAPGLMFAPTDSVRSYAFQYLRLCFAPMPEDEVADYAQHFTAGCRAFWQLNNFDDIPDFDTSMIANLRLPTC</sequence>
<feature type="domain" description="Aminotransferase class I/classII large" evidence="7">
    <location>
        <begin position="110"/>
        <end position="393"/>
    </location>
</feature>
<dbReference type="SUPFAM" id="SSF53383">
    <property type="entry name" value="PLP-dependent transferases"/>
    <property type="match status" value="1"/>
</dbReference>
<dbReference type="InterPro" id="IPR050859">
    <property type="entry name" value="Class-I_PLP-dep_aminotransf"/>
</dbReference>